<proteinExistence type="predicted"/>
<dbReference type="EMBL" id="JBHSIU010000021">
    <property type="protein sequence ID" value="MFC5000435.1"/>
    <property type="molecule type" value="Genomic_DNA"/>
</dbReference>
<reference evidence="2" key="1">
    <citation type="journal article" date="2019" name="Int. J. Syst. Evol. Microbiol.">
        <title>The Global Catalogue of Microorganisms (GCM) 10K type strain sequencing project: providing services to taxonomists for standard genome sequencing and annotation.</title>
        <authorList>
            <consortium name="The Broad Institute Genomics Platform"/>
            <consortium name="The Broad Institute Genome Sequencing Center for Infectious Disease"/>
            <person name="Wu L."/>
            <person name="Ma J."/>
        </authorList>
    </citation>
    <scope>NUCLEOTIDE SEQUENCE [LARGE SCALE GENOMIC DNA]</scope>
    <source>
        <strain evidence="2">CGMCC 4.7152</strain>
    </source>
</reference>
<name>A0ABV9VVL0_9ACTN</name>
<protein>
    <recommendedName>
        <fullName evidence="3">FXSXX-COOH protein</fullName>
    </recommendedName>
</protein>
<comment type="caution">
    <text evidence="1">The sequence shown here is derived from an EMBL/GenBank/DDBJ whole genome shotgun (WGS) entry which is preliminary data.</text>
</comment>
<evidence type="ECO:0008006" key="3">
    <source>
        <dbReference type="Google" id="ProtNLM"/>
    </source>
</evidence>
<evidence type="ECO:0000313" key="2">
    <source>
        <dbReference type="Proteomes" id="UP001595912"/>
    </source>
</evidence>
<dbReference type="RefSeq" id="WP_380116988.1">
    <property type="nucleotide sequence ID" value="NZ_JBHSIU010000021.1"/>
</dbReference>
<keyword evidence="2" id="KW-1185">Reference proteome</keyword>
<gene>
    <name evidence="1" type="ORF">ACFPIJ_21660</name>
</gene>
<accession>A0ABV9VVL0</accession>
<sequence>MADTPEIETDLVDVTDVPLSRLRTMRNPAVDQAARRLVDEIDDPQGNVGGHES</sequence>
<evidence type="ECO:0000313" key="1">
    <source>
        <dbReference type="EMBL" id="MFC5000435.1"/>
    </source>
</evidence>
<organism evidence="1 2">
    <name type="scientific">Dactylosporangium cerinum</name>
    <dbReference type="NCBI Taxonomy" id="1434730"/>
    <lineage>
        <taxon>Bacteria</taxon>
        <taxon>Bacillati</taxon>
        <taxon>Actinomycetota</taxon>
        <taxon>Actinomycetes</taxon>
        <taxon>Micromonosporales</taxon>
        <taxon>Micromonosporaceae</taxon>
        <taxon>Dactylosporangium</taxon>
    </lineage>
</organism>
<dbReference type="Proteomes" id="UP001595912">
    <property type="component" value="Unassembled WGS sequence"/>
</dbReference>